<reference evidence="3 4" key="1">
    <citation type="journal article" date="2023" name="Elife">
        <title>Identification of key yeast species and microbe-microbe interactions impacting larval growth of Drosophila in the wild.</title>
        <authorList>
            <person name="Mure A."/>
            <person name="Sugiura Y."/>
            <person name="Maeda R."/>
            <person name="Honda K."/>
            <person name="Sakurai N."/>
            <person name="Takahashi Y."/>
            <person name="Watada M."/>
            <person name="Katoh T."/>
            <person name="Gotoh A."/>
            <person name="Gotoh Y."/>
            <person name="Taniguchi I."/>
            <person name="Nakamura K."/>
            <person name="Hayashi T."/>
            <person name="Katayama T."/>
            <person name="Uemura T."/>
            <person name="Hattori Y."/>
        </authorList>
    </citation>
    <scope>NUCLEOTIDE SEQUENCE [LARGE SCALE GENOMIC DNA]</scope>
    <source>
        <strain evidence="3 4">SB-73</strain>
    </source>
</reference>
<protein>
    <recommendedName>
        <fullName evidence="2">C2H2-type domain-containing protein</fullName>
    </recommendedName>
</protein>
<dbReference type="AlphaFoldDB" id="A0AAV5RKL6"/>
<name>A0AAV5RKL6_STABA</name>
<keyword evidence="1" id="KW-0863">Zinc-finger</keyword>
<keyword evidence="4" id="KW-1185">Reference proteome</keyword>
<evidence type="ECO:0000259" key="2">
    <source>
        <dbReference type="PROSITE" id="PS50157"/>
    </source>
</evidence>
<organism evidence="3 4">
    <name type="scientific">Starmerella bacillaris</name>
    <name type="common">Yeast</name>
    <name type="synonym">Candida zemplinina</name>
    <dbReference type="NCBI Taxonomy" id="1247836"/>
    <lineage>
        <taxon>Eukaryota</taxon>
        <taxon>Fungi</taxon>
        <taxon>Dikarya</taxon>
        <taxon>Ascomycota</taxon>
        <taxon>Saccharomycotina</taxon>
        <taxon>Dipodascomycetes</taxon>
        <taxon>Dipodascales</taxon>
        <taxon>Trichomonascaceae</taxon>
        <taxon>Starmerella</taxon>
    </lineage>
</organism>
<dbReference type="InterPro" id="IPR036236">
    <property type="entry name" value="Znf_C2H2_sf"/>
</dbReference>
<gene>
    <name evidence="3" type="ORF">DASB73_021190</name>
</gene>
<evidence type="ECO:0000256" key="1">
    <source>
        <dbReference type="PROSITE-ProRule" id="PRU00042"/>
    </source>
</evidence>
<dbReference type="InterPro" id="IPR013087">
    <property type="entry name" value="Znf_C2H2_type"/>
</dbReference>
<dbReference type="EMBL" id="BTGC01000003">
    <property type="protein sequence ID" value="GMM51161.1"/>
    <property type="molecule type" value="Genomic_DNA"/>
</dbReference>
<accession>A0AAV5RKL6</accession>
<dbReference type="Proteomes" id="UP001362899">
    <property type="component" value="Unassembled WGS sequence"/>
</dbReference>
<feature type="domain" description="C2H2-type" evidence="2">
    <location>
        <begin position="416"/>
        <end position="443"/>
    </location>
</feature>
<evidence type="ECO:0000313" key="3">
    <source>
        <dbReference type="EMBL" id="GMM51161.1"/>
    </source>
</evidence>
<sequence length="468" mass="52435">MVPISTDKPASFVNLFKKNLSSPSARCNDRDILPQQHKQLTWFNSNSSEFVVPKKRKLETLDVFSDVYDDTNISKKQKIAKAMAEFQLLKIDRFSTQDSTYSVPTSAKCESPLENRDNDLMKFLESCNYDADNSNHLSYRAGTTDAKSLYDSNEEAIDSNRDKDSGIASIPTLTDNALVHPDTYVNPPLNKDDVVSPKIYDLDMLTYKLNKGGPDNVSRIGFDLMMEDTYSGYENMGFSALYDEKLNPNDAFNSFLTGTKLAENSNSLTINPTLLQSSENTDTLGLSSIQSWETDYTSSWYSSSESSFGSAFEEGSFSDSSFNGCDLLNSLSDSGIEESFVSFAKPSLVSNNSLTKKVDDFIQQEPTTLIGQLNHFIAPEDRVEVMRKSLEQQLIDCNANLNELGFKLLETNKSEFNCSLCDFKSARRQQVYRHSTSHLPKKPFSCSFCSAVFNRSDSAMRHASRCKS</sequence>
<proteinExistence type="predicted"/>
<comment type="caution">
    <text evidence="3">The sequence shown here is derived from an EMBL/GenBank/DDBJ whole genome shotgun (WGS) entry which is preliminary data.</text>
</comment>
<dbReference type="GO" id="GO:0008270">
    <property type="term" value="F:zinc ion binding"/>
    <property type="evidence" value="ECO:0007669"/>
    <property type="project" value="UniProtKB-KW"/>
</dbReference>
<keyword evidence="1" id="KW-0479">Metal-binding</keyword>
<dbReference type="PROSITE" id="PS50157">
    <property type="entry name" value="ZINC_FINGER_C2H2_2"/>
    <property type="match status" value="1"/>
</dbReference>
<dbReference type="Gene3D" id="3.30.160.60">
    <property type="entry name" value="Classic Zinc Finger"/>
    <property type="match status" value="1"/>
</dbReference>
<keyword evidence="1" id="KW-0862">Zinc</keyword>
<dbReference type="SUPFAM" id="SSF57667">
    <property type="entry name" value="beta-beta-alpha zinc fingers"/>
    <property type="match status" value="1"/>
</dbReference>
<evidence type="ECO:0000313" key="4">
    <source>
        <dbReference type="Proteomes" id="UP001362899"/>
    </source>
</evidence>